<protein>
    <submittedName>
        <fullName evidence="1">Uncharacterized protein</fullName>
    </submittedName>
</protein>
<accession>A0AA35VPS8</accession>
<proteinExistence type="predicted"/>
<dbReference type="EMBL" id="OX465078">
    <property type="protein sequence ID" value="CAI9270385.1"/>
    <property type="molecule type" value="Genomic_DNA"/>
</dbReference>
<organism evidence="1 2">
    <name type="scientific">Lactuca saligna</name>
    <name type="common">Willowleaf lettuce</name>
    <dbReference type="NCBI Taxonomy" id="75948"/>
    <lineage>
        <taxon>Eukaryota</taxon>
        <taxon>Viridiplantae</taxon>
        <taxon>Streptophyta</taxon>
        <taxon>Embryophyta</taxon>
        <taxon>Tracheophyta</taxon>
        <taxon>Spermatophyta</taxon>
        <taxon>Magnoliopsida</taxon>
        <taxon>eudicotyledons</taxon>
        <taxon>Gunneridae</taxon>
        <taxon>Pentapetalae</taxon>
        <taxon>asterids</taxon>
        <taxon>campanulids</taxon>
        <taxon>Asterales</taxon>
        <taxon>Asteraceae</taxon>
        <taxon>Cichorioideae</taxon>
        <taxon>Cichorieae</taxon>
        <taxon>Lactucinae</taxon>
        <taxon>Lactuca</taxon>
    </lineage>
</organism>
<reference evidence="1" key="1">
    <citation type="submission" date="2023-04" db="EMBL/GenBank/DDBJ databases">
        <authorList>
            <person name="Vijverberg K."/>
            <person name="Xiong W."/>
            <person name="Schranz E."/>
        </authorList>
    </citation>
    <scope>NUCLEOTIDE SEQUENCE</scope>
</reference>
<sequence length="108" mass="12896">MVPVKKHLGYLISYEKYVKDMDTKMRELNATRRAEEDHLNTNTRFRRETSLQVKGWLEEVEKIEEKVKCIHRNVYNCCSLKIRHTIGQMAFEIIEEIDSVTRQHSQVT</sequence>
<keyword evidence="2" id="KW-1185">Reference proteome</keyword>
<evidence type="ECO:0000313" key="2">
    <source>
        <dbReference type="Proteomes" id="UP001177003"/>
    </source>
</evidence>
<evidence type="ECO:0000313" key="1">
    <source>
        <dbReference type="EMBL" id="CAI9270385.1"/>
    </source>
</evidence>
<name>A0AA35VPS8_LACSI</name>
<gene>
    <name evidence="1" type="ORF">LSALG_LOCUS10698</name>
</gene>
<dbReference type="Proteomes" id="UP001177003">
    <property type="component" value="Chromosome 2"/>
</dbReference>
<dbReference type="AlphaFoldDB" id="A0AA35VPS8"/>